<keyword evidence="3" id="KW-0813">Transport</keyword>
<reference evidence="12" key="1">
    <citation type="submission" date="2019-02" db="EMBL/GenBank/DDBJ databases">
        <authorList>
            <person name="Gruber-Vodicka R. H."/>
            <person name="Seah K. B. B."/>
        </authorList>
    </citation>
    <scope>NUCLEOTIDE SEQUENCE</scope>
    <source>
        <strain evidence="12">BECK_S312</strain>
        <strain evidence="13">BECK_S426</strain>
    </source>
</reference>
<dbReference type="AlphaFoldDB" id="A0A450VQ18"/>
<keyword evidence="10" id="KW-1133">Transmembrane helix</keyword>
<evidence type="ECO:0000256" key="5">
    <source>
        <dbReference type="ARBA" id="ARBA00022729"/>
    </source>
</evidence>
<accession>A0A450VQ18</accession>
<keyword evidence="8" id="KW-0998">Cell outer membrane</keyword>
<keyword evidence="4 10" id="KW-0812">Transmembrane</keyword>
<feature type="domain" description="LamB-type porin N-terminal" evidence="11">
    <location>
        <begin position="389"/>
        <end position="411"/>
    </location>
</feature>
<evidence type="ECO:0000256" key="6">
    <source>
        <dbReference type="ARBA" id="ARBA00023065"/>
    </source>
</evidence>
<evidence type="ECO:0000313" key="13">
    <source>
        <dbReference type="EMBL" id="VFK23030.1"/>
    </source>
</evidence>
<organism evidence="12">
    <name type="scientific">Candidatus Kentrum sp. LPFa</name>
    <dbReference type="NCBI Taxonomy" id="2126335"/>
    <lineage>
        <taxon>Bacteria</taxon>
        <taxon>Pseudomonadati</taxon>
        <taxon>Pseudomonadota</taxon>
        <taxon>Gammaproteobacteria</taxon>
        <taxon>Candidatus Kentrum</taxon>
    </lineage>
</organism>
<dbReference type="GO" id="GO:0016020">
    <property type="term" value="C:membrane"/>
    <property type="evidence" value="ECO:0007669"/>
    <property type="project" value="UniProtKB-SubCell"/>
</dbReference>
<comment type="similarity">
    <text evidence="2">Belongs to the porin LamB (TC 1.B.3) family.</text>
</comment>
<keyword evidence="6" id="KW-0406">Ion transport</keyword>
<evidence type="ECO:0000256" key="7">
    <source>
        <dbReference type="ARBA" id="ARBA00023136"/>
    </source>
</evidence>
<keyword evidence="7 10" id="KW-0472">Membrane</keyword>
<evidence type="ECO:0000256" key="8">
    <source>
        <dbReference type="ARBA" id="ARBA00023237"/>
    </source>
</evidence>
<proteinExistence type="inferred from homology"/>
<dbReference type="EMBL" id="CAADFM010000005">
    <property type="protein sequence ID" value="VFK06879.1"/>
    <property type="molecule type" value="Genomic_DNA"/>
</dbReference>
<evidence type="ECO:0000256" key="1">
    <source>
        <dbReference type="ARBA" id="ARBA00004141"/>
    </source>
</evidence>
<sequence length="447" mass="50789">MTGMKKAQMGTGMITFDTSGAHSPWTNLGEVLGQVSQSPSAAFNAAFLRVCKIRDELMAFAEEPNAPLDDRIVAARRFDPHQYTEIFPFDPKQWREKNCDRYEEYRGRLDDWIGAEDPGSAAELRLFGEHLDLLALHYQLGKEVISRQKLIDKVFGSYTRLRRAADRLPEVAGWSRRMTNALNETVVHYKDATRRYEKEYTKFLWYAVMISLVVLGVVLALGLLQWQSIARTQEALRVEVRQGIADTRKDAKHAVTKAENVASRFAALEQQFDGIEQDQQWIATIQNQLQGLQWETMRLAKMMEEYPNIIHRFEERLVTLDHRILRLEGTIGKQVVIGESLPSAPVSPAVVLSTPIPEEITLPPPSVTPDEPEPVQPRPESESSLSILDRLAAMEADISETKAELSETKADLAMTKEILRSSEEMDKEIEKSASRLRDSLKRLRDAR</sequence>
<feature type="region of interest" description="Disordered" evidence="9">
    <location>
        <begin position="357"/>
        <end position="384"/>
    </location>
</feature>
<comment type="subcellular location">
    <subcellularLocation>
        <location evidence="1">Membrane</location>
        <topology evidence="1">Multi-pass membrane protein</topology>
    </subcellularLocation>
</comment>
<protein>
    <recommendedName>
        <fullName evidence="11">LamB-type porin N-terminal domain-containing protein</fullName>
    </recommendedName>
</protein>
<dbReference type="EMBL" id="CAADFP010000003">
    <property type="protein sequence ID" value="VFK23030.1"/>
    <property type="molecule type" value="Genomic_DNA"/>
</dbReference>
<keyword evidence="5" id="KW-0732">Signal</keyword>
<evidence type="ECO:0000256" key="4">
    <source>
        <dbReference type="ARBA" id="ARBA00022692"/>
    </source>
</evidence>
<gene>
    <name evidence="12" type="ORF">BECKLPF1236A_GA0070988_100057</name>
    <name evidence="13" type="ORF">BECKLPF1236C_GA0070990_100035</name>
</gene>
<evidence type="ECO:0000256" key="2">
    <source>
        <dbReference type="ARBA" id="ARBA00007055"/>
    </source>
</evidence>
<evidence type="ECO:0000259" key="11">
    <source>
        <dbReference type="Pfam" id="PF11471"/>
    </source>
</evidence>
<evidence type="ECO:0000256" key="10">
    <source>
        <dbReference type="SAM" id="Phobius"/>
    </source>
</evidence>
<dbReference type="GO" id="GO:0006811">
    <property type="term" value="P:monoatomic ion transport"/>
    <property type="evidence" value="ECO:0007669"/>
    <property type="project" value="UniProtKB-KW"/>
</dbReference>
<feature type="region of interest" description="Disordered" evidence="9">
    <location>
        <begin position="421"/>
        <end position="447"/>
    </location>
</feature>
<dbReference type="Pfam" id="PF11471">
    <property type="entry name" value="Sugarporin_N"/>
    <property type="match status" value="1"/>
</dbReference>
<dbReference type="InterPro" id="IPR021570">
    <property type="entry name" value="LamB-type_porin_N_dom"/>
</dbReference>
<evidence type="ECO:0000313" key="12">
    <source>
        <dbReference type="EMBL" id="VFK06879.1"/>
    </source>
</evidence>
<feature type="transmembrane region" description="Helical" evidence="10">
    <location>
        <begin position="203"/>
        <end position="226"/>
    </location>
</feature>
<evidence type="ECO:0000256" key="9">
    <source>
        <dbReference type="SAM" id="MobiDB-lite"/>
    </source>
</evidence>
<evidence type="ECO:0000256" key="3">
    <source>
        <dbReference type="ARBA" id="ARBA00022448"/>
    </source>
</evidence>
<name>A0A450VQ18_9GAMM</name>